<dbReference type="GO" id="GO:0046052">
    <property type="term" value="P:UTP catabolic process"/>
    <property type="evidence" value="ECO:0007669"/>
    <property type="project" value="TreeGrafter"/>
</dbReference>
<dbReference type="Gene3D" id="1.10.287.1080">
    <property type="entry name" value="MazG-like"/>
    <property type="match status" value="1"/>
</dbReference>
<sequence length="130" mass="14950">MYTFEDLVNITNKLRSEKGCPWDRDQTYESLKKCLEEESGEVLDAIDHEDMENLCEELGDILFLVMLYSQIANERGDFSIDDVVNGICKKMIRRHPHVFGGENAGLQQEGQALWDAIKKQEKALQKSEKP</sequence>
<dbReference type="GO" id="GO:0047429">
    <property type="term" value="F:nucleoside triphosphate diphosphatase activity"/>
    <property type="evidence" value="ECO:0007669"/>
    <property type="project" value="TreeGrafter"/>
</dbReference>
<dbReference type="RefSeq" id="WP_038280238.1">
    <property type="nucleotide sequence ID" value="NZ_JPME01000011.1"/>
</dbReference>
<evidence type="ECO:0000313" key="2">
    <source>
        <dbReference type="EMBL" id="KEZ90431.1"/>
    </source>
</evidence>
<organism evidence="2 3">
    <name type="scientific">Lacrimispora celerecrescens</name>
    <dbReference type="NCBI Taxonomy" id="29354"/>
    <lineage>
        <taxon>Bacteria</taxon>
        <taxon>Bacillati</taxon>
        <taxon>Bacillota</taxon>
        <taxon>Clostridia</taxon>
        <taxon>Lachnospirales</taxon>
        <taxon>Lachnospiraceae</taxon>
        <taxon>Lacrimispora</taxon>
    </lineage>
</organism>
<dbReference type="GO" id="GO:0006203">
    <property type="term" value="P:dGTP catabolic process"/>
    <property type="evidence" value="ECO:0007669"/>
    <property type="project" value="TreeGrafter"/>
</dbReference>
<dbReference type="PANTHER" id="PTHR30522">
    <property type="entry name" value="NUCLEOSIDE TRIPHOSPHATE PYROPHOSPHOHYDROLASE"/>
    <property type="match status" value="1"/>
</dbReference>
<comment type="caution">
    <text evidence="2">The sequence shown here is derived from an EMBL/GenBank/DDBJ whole genome shotgun (WGS) entry which is preliminary data.</text>
</comment>
<name>A0A084JN97_9FIRM</name>
<dbReference type="GO" id="GO:0006950">
    <property type="term" value="P:response to stress"/>
    <property type="evidence" value="ECO:0007669"/>
    <property type="project" value="UniProtKB-ARBA"/>
</dbReference>
<evidence type="ECO:0000313" key="3">
    <source>
        <dbReference type="Proteomes" id="UP000028525"/>
    </source>
</evidence>
<evidence type="ECO:0000259" key="1">
    <source>
        <dbReference type="Pfam" id="PF03819"/>
    </source>
</evidence>
<dbReference type="OrthoDB" id="9808939at2"/>
<dbReference type="SUPFAM" id="SSF101386">
    <property type="entry name" value="all-alpha NTP pyrophosphatases"/>
    <property type="match status" value="1"/>
</dbReference>
<dbReference type="Pfam" id="PF03819">
    <property type="entry name" value="MazG"/>
    <property type="match status" value="1"/>
</dbReference>
<gene>
    <name evidence="2" type="ORF">IO98_08920</name>
</gene>
<dbReference type="GO" id="GO:0046047">
    <property type="term" value="P:TTP catabolic process"/>
    <property type="evidence" value="ECO:0007669"/>
    <property type="project" value="TreeGrafter"/>
</dbReference>
<protein>
    <submittedName>
        <fullName evidence="2">Nucleotide pyrophosphohydrolase</fullName>
    </submittedName>
</protein>
<dbReference type="CDD" id="cd11528">
    <property type="entry name" value="NTP-PPase_MazG_Nterm"/>
    <property type="match status" value="1"/>
</dbReference>
<proteinExistence type="predicted"/>
<dbReference type="InterPro" id="IPR004518">
    <property type="entry name" value="MazG-like_dom"/>
</dbReference>
<reference evidence="2 3" key="1">
    <citation type="submission" date="2014-07" db="EMBL/GenBank/DDBJ databases">
        <title>Draft genome of Clostridium celerecrescens 152B isolated from sediments associated with methane hydrate from Krishna Godavari basin.</title>
        <authorList>
            <person name="Honkalas V.S."/>
            <person name="Dabir A.P."/>
            <person name="Arora P."/>
            <person name="Dhakephalkar P.K."/>
        </authorList>
    </citation>
    <scope>NUCLEOTIDE SEQUENCE [LARGE SCALE GENOMIC DNA]</scope>
    <source>
        <strain evidence="2 3">152B</strain>
    </source>
</reference>
<dbReference type="PANTHER" id="PTHR30522:SF0">
    <property type="entry name" value="NUCLEOSIDE TRIPHOSPHATE PYROPHOSPHOHYDROLASE"/>
    <property type="match status" value="1"/>
</dbReference>
<dbReference type="GO" id="GO:0046061">
    <property type="term" value="P:dATP catabolic process"/>
    <property type="evidence" value="ECO:0007669"/>
    <property type="project" value="TreeGrafter"/>
</dbReference>
<dbReference type="GO" id="GO:0046076">
    <property type="term" value="P:dTTP catabolic process"/>
    <property type="evidence" value="ECO:0007669"/>
    <property type="project" value="TreeGrafter"/>
</dbReference>
<keyword evidence="2" id="KW-0378">Hydrolase</keyword>
<dbReference type="STRING" id="29354.IO98_08920"/>
<dbReference type="InterPro" id="IPR048015">
    <property type="entry name" value="NTP-PPase_MazG-like_N"/>
</dbReference>
<accession>A0A084JN97</accession>
<dbReference type="InterPro" id="IPR011551">
    <property type="entry name" value="NTP_PyrPHydrolase_MazG"/>
</dbReference>
<dbReference type="FunFam" id="1.10.287.1080:FF:000001">
    <property type="entry name" value="Nucleoside triphosphate pyrophosphohydrolase"/>
    <property type="match status" value="1"/>
</dbReference>
<keyword evidence="3" id="KW-1185">Reference proteome</keyword>
<dbReference type="AlphaFoldDB" id="A0A084JN97"/>
<dbReference type="Proteomes" id="UP000028525">
    <property type="component" value="Unassembled WGS sequence"/>
</dbReference>
<feature type="domain" description="NTP pyrophosphohydrolase MazG-like" evidence="1">
    <location>
        <begin position="26"/>
        <end position="99"/>
    </location>
</feature>
<dbReference type="EMBL" id="JPME01000011">
    <property type="protein sequence ID" value="KEZ90431.1"/>
    <property type="molecule type" value="Genomic_DNA"/>
</dbReference>
<dbReference type="GO" id="GO:0046081">
    <property type="term" value="P:dUTP catabolic process"/>
    <property type="evidence" value="ECO:0007669"/>
    <property type="project" value="TreeGrafter"/>
</dbReference>